<evidence type="ECO:0000313" key="3">
    <source>
        <dbReference type="Proteomes" id="UP000239757"/>
    </source>
</evidence>
<dbReference type="PANTHER" id="PTHR35460">
    <property type="entry name" value="TRNA LIGASE 1"/>
    <property type="match status" value="1"/>
</dbReference>
<gene>
    <name evidence="2" type="ORF">GOBAR_AA27719</name>
</gene>
<dbReference type="AlphaFoldDB" id="A0A2P5WPD7"/>
<organism evidence="2 3">
    <name type="scientific">Gossypium barbadense</name>
    <name type="common">Sea Island cotton</name>
    <name type="synonym">Hibiscus barbadensis</name>
    <dbReference type="NCBI Taxonomy" id="3634"/>
    <lineage>
        <taxon>Eukaryota</taxon>
        <taxon>Viridiplantae</taxon>
        <taxon>Streptophyta</taxon>
        <taxon>Embryophyta</taxon>
        <taxon>Tracheophyta</taxon>
        <taxon>Spermatophyta</taxon>
        <taxon>Magnoliopsida</taxon>
        <taxon>eudicotyledons</taxon>
        <taxon>Gunneridae</taxon>
        <taxon>Pentapetalae</taxon>
        <taxon>rosids</taxon>
        <taxon>malvids</taxon>
        <taxon>Malvales</taxon>
        <taxon>Malvaceae</taxon>
        <taxon>Malvoideae</taxon>
        <taxon>Gossypium</taxon>
    </lineage>
</organism>
<dbReference type="GO" id="GO:0006388">
    <property type="term" value="P:tRNA splicing, via endonucleolytic cleavage and ligation"/>
    <property type="evidence" value="ECO:0007669"/>
    <property type="project" value="InterPro"/>
</dbReference>
<dbReference type="Pfam" id="PF08302">
    <property type="entry name" value="tRNA_lig_CPD"/>
    <property type="match status" value="1"/>
</dbReference>
<dbReference type="PANTHER" id="PTHR35460:SF1">
    <property type="entry name" value="TRNA LIGASE 1"/>
    <property type="match status" value="1"/>
</dbReference>
<evidence type="ECO:0000259" key="1">
    <source>
        <dbReference type="Pfam" id="PF08302"/>
    </source>
</evidence>
<protein>
    <recommendedName>
        <fullName evidence="1">tRNA ligase phosphodiesterase domain-containing protein</fullName>
    </recommendedName>
</protein>
<accession>A0A2P5WPD7</accession>
<proteinExistence type="predicted"/>
<evidence type="ECO:0000313" key="2">
    <source>
        <dbReference type="EMBL" id="PPR92956.1"/>
    </source>
</evidence>
<dbReference type="InterPro" id="IPR015965">
    <property type="entry name" value="tRNA_lig_PDEase"/>
</dbReference>
<feature type="domain" description="tRNA ligase phosphodiesterase" evidence="1">
    <location>
        <begin position="800"/>
        <end position="961"/>
    </location>
</feature>
<dbReference type="GO" id="GO:0005524">
    <property type="term" value="F:ATP binding"/>
    <property type="evidence" value="ECO:0007669"/>
    <property type="project" value="InterPro"/>
</dbReference>
<dbReference type="Proteomes" id="UP000239757">
    <property type="component" value="Unassembled WGS sequence"/>
</dbReference>
<dbReference type="InterPro" id="IPR038837">
    <property type="entry name" value="tRNA_ligase_1"/>
</dbReference>
<reference evidence="2 3" key="1">
    <citation type="submission" date="2015-01" db="EMBL/GenBank/DDBJ databases">
        <title>Genome of allotetraploid Gossypium barbadense reveals genomic plasticity and fiber elongation in cotton evolution.</title>
        <authorList>
            <person name="Chen X."/>
            <person name="Liu X."/>
            <person name="Zhao B."/>
            <person name="Zheng H."/>
            <person name="Hu Y."/>
            <person name="Lu G."/>
            <person name="Yang C."/>
            <person name="Chen J."/>
            <person name="Shan C."/>
            <person name="Zhang L."/>
            <person name="Zhou Y."/>
            <person name="Wang L."/>
            <person name="Guo W."/>
            <person name="Bai Y."/>
            <person name="Ruan J."/>
            <person name="Shangguan X."/>
            <person name="Mao Y."/>
            <person name="Jiang J."/>
            <person name="Zhu Y."/>
            <person name="Lei J."/>
            <person name="Kang H."/>
            <person name="Chen S."/>
            <person name="He X."/>
            <person name="Wang R."/>
            <person name="Wang Y."/>
            <person name="Chen J."/>
            <person name="Wang L."/>
            <person name="Yu S."/>
            <person name="Wang B."/>
            <person name="Wei J."/>
            <person name="Song S."/>
            <person name="Lu X."/>
            <person name="Gao Z."/>
            <person name="Gu W."/>
            <person name="Deng X."/>
            <person name="Ma D."/>
            <person name="Wang S."/>
            <person name="Liang W."/>
            <person name="Fang L."/>
            <person name="Cai C."/>
            <person name="Zhu X."/>
            <person name="Zhou B."/>
            <person name="Zhang Y."/>
            <person name="Chen Z."/>
            <person name="Xu S."/>
            <person name="Zhu R."/>
            <person name="Wang S."/>
            <person name="Zhang T."/>
            <person name="Zhao G."/>
        </authorList>
    </citation>
    <scope>NUCLEOTIDE SEQUENCE [LARGE SCALE GENOMIC DNA]</scope>
    <source>
        <strain evidence="3">cv. Xinhai21</strain>
        <tissue evidence="2">Leaf</tissue>
    </source>
</reference>
<sequence>MSASRRFLCTLSHSFPHKSTLFPFSRSRYFYTLAMSQKQTKPNPFTSASASVDEAVTSKLGGLSISDGHVWKPKSYGTVTGSNAASAADVQTEKNNVDLSRIFLNPNLLENFKVDNSTYSLAQIRATFYPKFENEKSDQEIRIRMIEMVSKGLATLEVSLKHSGSLFMYAGNEGGAYAKNSFGNIYTAVGVFVLGGMFHEAWGSKAGEKQAQFNDFIERNRICISMELVTAVLGDHGQRPREDYTVVTAVTELGNGKPKFYSTPEVIAFCRKWRLPTNHVQGEILEGLVARIVSHESSKHMEEVLKDHPPPPADGGMMTSWFISHSRNADRSVLTNFLQAHPADYSTAKLQEMICLMKEKRFPAAFKCYHNFHKAESMSSDNLFYKMVIHVRSDSGFRRYQKEMRHKPGLWPLYRGFFVDVNLFKANKERAAGIAVKQMEIWGTSAGKQRELSKMLDEWAVYIRRKCGNRQLSSAIYLSEAEPFLEQYAKRSPENQVLIGSAGNLVKTEDFLAVVEGGMDEEGDLATEREEAAASLSPSVKDTIQKKEGLIVFFPGIPGCAKSAFCKELLNTPGGLGDDRPVQSLMGDLIKGKYWPKIADERRKKPYSIILADKNAPNEEVWKQVILIFCDMFPLVEFLYQLAGTDSNPFALDALAVFMFRVLQRVNHPGNLDKSSPNVGYVMLMFYHLYDGKSRNYFEDELVERFGSLVKIPLLKPDRSPLPASLISVLEEGINLYNLHTKRHGRLESNKGSYVQEWAKWEKKLRDTLSANAEYLNSIQVPFEFAVQQVSEQLRKIAKGDYTIPSTEKRKLGTVVFAAVDLPAAEIQGLLNKLSGMNSNAEAFLEDKPMDNFLRKAHVTLAHKKSHGFSAVAGYGLYLHRQVPVELNALLFTDKMAALQAQLGSIDDEKIVSKNEWPHVTIWTGEGVAPKEANTLPQLLSEGKATVVEINPPLTVSGTVEFY</sequence>
<dbReference type="EMBL" id="KZ666912">
    <property type="protein sequence ID" value="PPR92956.1"/>
    <property type="molecule type" value="Genomic_DNA"/>
</dbReference>
<name>A0A2P5WPD7_GOSBA</name>
<dbReference type="GO" id="GO:0003972">
    <property type="term" value="F:RNA ligase (ATP) activity"/>
    <property type="evidence" value="ECO:0007669"/>
    <property type="project" value="InterPro"/>
</dbReference>
<dbReference type="OrthoDB" id="1912039at2759"/>